<dbReference type="OrthoDB" id="5738144at2"/>
<dbReference type="STRING" id="1184267.A11Q_2255"/>
<dbReference type="InterPro" id="IPR036390">
    <property type="entry name" value="WH_DNA-bd_sf"/>
</dbReference>
<name>M4VEM4_9BACT</name>
<proteinExistence type="predicted"/>
<accession>M4VEM4</accession>
<dbReference type="EMBL" id="CP003537">
    <property type="protein sequence ID" value="AGH96471.1"/>
    <property type="molecule type" value="Genomic_DNA"/>
</dbReference>
<dbReference type="PATRIC" id="fig|1184267.3.peg.2285"/>
<dbReference type="KEGG" id="bex:A11Q_2255"/>
<reference evidence="1 2" key="1">
    <citation type="journal article" date="2013" name="ISME J.">
        <title>By their genes ye shall know them: genomic signatures of predatory bacteria.</title>
        <authorList>
            <person name="Pasternak Z."/>
            <person name="Pietrokovski S."/>
            <person name="Rotem O."/>
            <person name="Gophna U."/>
            <person name="Lurie-Weinberger M.N."/>
            <person name="Jurkevitch E."/>
        </authorList>
    </citation>
    <scope>NUCLEOTIDE SEQUENCE [LARGE SCALE GENOMIC DNA]</scope>
    <source>
        <strain evidence="1 2">JSS</strain>
    </source>
</reference>
<evidence type="ECO:0000313" key="2">
    <source>
        <dbReference type="Proteomes" id="UP000012040"/>
    </source>
</evidence>
<dbReference type="AlphaFoldDB" id="M4VEM4"/>
<keyword evidence="2" id="KW-1185">Reference proteome</keyword>
<evidence type="ECO:0000313" key="1">
    <source>
        <dbReference type="EMBL" id="AGH96471.1"/>
    </source>
</evidence>
<dbReference type="Proteomes" id="UP000012040">
    <property type="component" value="Chromosome"/>
</dbReference>
<dbReference type="eggNOG" id="COG0640">
    <property type="taxonomic scope" value="Bacteria"/>
</dbReference>
<dbReference type="InterPro" id="IPR036388">
    <property type="entry name" value="WH-like_DNA-bd_sf"/>
</dbReference>
<organism evidence="1 2">
    <name type="scientific">Pseudobdellovibrio exovorus JSS</name>
    <dbReference type="NCBI Taxonomy" id="1184267"/>
    <lineage>
        <taxon>Bacteria</taxon>
        <taxon>Pseudomonadati</taxon>
        <taxon>Bdellovibrionota</taxon>
        <taxon>Bdellovibrionia</taxon>
        <taxon>Bdellovibrionales</taxon>
        <taxon>Pseudobdellovibrionaceae</taxon>
        <taxon>Pseudobdellovibrio</taxon>
    </lineage>
</organism>
<evidence type="ECO:0008006" key="3">
    <source>
        <dbReference type="Google" id="ProtNLM"/>
    </source>
</evidence>
<dbReference type="Gene3D" id="1.10.10.10">
    <property type="entry name" value="Winged helix-like DNA-binding domain superfamily/Winged helix DNA-binding domain"/>
    <property type="match status" value="1"/>
</dbReference>
<protein>
    <recommendedName>
        <fullName evidence="3">HTH arsR-type domain-containing protein</fullName>
    </recommendedName>
</protein>
<gene>
    <name evidence="1" type="ORF">A11Q_2255</name>
</gene>
<dbReference type="SUPFAM" id="SSF46785">
    <property type="entry name" value="Winged helix' DNA-binding domain"/>
    <property type="match status" value="1"/>
</dbReference>
<dbReference type="RefSeq" id="WP_015470961.1">
    <property type="nucleotide sequence ID" value="NC_020813.1"/>
</dbReference>
<sequence>MSFSIYGNNVAEKTLLYIANYGEGHINGIAKTFEIAPSQVEKQVNRLEEAGILVSTTRGNARMFTINPRLGYKVELAALLEKQLNLLSKEELQKFYRKRMRPRRKGKKL</sequence>
<dbReference type="HOGENOM" id="CLU_169577_0_0_7"/>